<keyword evidence="2" id="KW-1185">Reference proteome</keyword>
<evidence type="ECO:0000313" key="1">
    <source>
        <dbReference type="EMBL" id="CDY50648.1"/>
    </source>
</evidence>
<accession>A0A078EMS1</accession>
<reference evidence="1 2" key="1">
    <citation type="journal article" date="2014" name="Science">
        <title>Plant genetics. Early allopolyploid evolution in the post-Neolithic Brassica napus oilseed genome.</title>
        <authorList>
            <person name="Chalhoub B."/>
            <person name="Denoeud F."/>
            <person name="Liu S."/>
            <person name="Parkin I.A."/>
            <person name="Tang H."/>
            <person name="Wang X."/>
            <person name="Chiquet J."/>
            <person name="Belcram H."/>
            <person name="Tong C."/>
            <person name="Samans B."/>
            <person name="Correa M."/>
            <person name="Da Silva C."/>
            <person name="Just J."/>
            <person name="Falentin C."/>
            <person name="Koh C.S."/>
            <person name="Le Clainche I."/>
            <person name="Bernard M."/>
            <person name="Bento P."/>
            <person name="Noel B."/>
            <person name="Labadie K."/>
            <person name="Alberti A."/>
            <person name="Charles M."/>
            <person name="Arnaud D."/>
            <person name="Guo H."/>
            <person name="Daviaud C."/>
            <person name="Alamery S."/>
            <person name="Jabbari K."/>
            <person name="Zhao M."/>
            <person name="Edger P.P."/>
            <person name="Chelaifa H."/>
            <person name="Tack D."/>
            <person name="Lassalle G."/>
            <person name="Mestiri I."/>
            <person name="Schnel N."/>
            <person name="Le Paslier M.C."/>
            <person name="Fan G."/>
            <person name="Renault V."/>
            <person name="Bayer P.E."/>
            <person name="Golicz A.A."/>
            <person name="Manoli S."/>
            <person name="Lee T.H."/>
            <person name="Thi V.H."/>
            <person name="Chalabi S."/>
            <person name="Hu Q."/>
            <person name="Fan C."/>
            <person name="Tollenaere R."/>
            <person name="Lu Y."/>
            <person name="Battail C."/>
            <person name="Shen J."/>
            <person name="Sidebottom C.H."/>
            <person name="Wang X."/>
            <person name="Canaguier A."/>
            <person name="Chauveau A."/>
            <person name="Berard A."/>
            <person name="Deniot G."/>
            <person name="Guan M."/>
            <person name="Liu Z."/>
            <person name="Sun F."/>
            <person name="Lim Y.P."/>
            <person name="Lyons E."/>
            <person name="Town C.D."/>
            <person name="Bancroft I."/>
            <person name="Wang X."/>
            <person name="Meng J."/>
            <person name="Ma J."/>
            <person name="Pires J.C."/>
            <person name="King G.J."/>
            <person name="Brunel D."/>
            <person name="Delourme R."/>
            <person name="Renard M."/>
            <person name="Aury J.M."/>
            <person name="Adams K.L."/>
            <person name="Batley J."/>
            <person name="Snowdon R.J."/>
            <person name="Tost J."/>
            <person name="Edwards D."/>
            <person name="Zhou Y."/>
            <person name="Hua W."/>
            <person name="Sharpe A.G."/>
            <person name="Paterson A.H."/>
            <person name="Guan C."/>
            <person name="Wincker P."/>
        </authorList>
    </citation>
    <scope>NUCLEOTIDE SEQUENCE [LARGE SCALE GENOMIC DNA]</scope>
    <source>
        <strain evidence="2">cv. Darmor-bzh</strain>
    </source>
</reference>
<name>A0A078EMS1_BRANA</name>
<protein>
    <submittedName>
        <fullName evidence="1">BnaC05g48180D protein</fullName>
    </submittedName>
</protein>
<dbReference type="AlphaFoldDB" id="A0A078EMS1"/>
<dbReference type="Proteomes" id="UP000028999">
    <property type="component" value="Unassembled WGS sequence"/>
</dbReference>
<sequence>MLLPVVDVWLRTWTILNIL</sequence>
<dbReference type="PaxDb" id="3708-A0A078EMS1"/>
<organism evidence="1 2">
    <name type="scientific">Brassica napus</name>
    <name type="common">Rape</name>
    <dbReference type="NCBI Taxonomy" id="3708"/>
    <lineage>
        <taxon>Eukaryota</taxon>
        <taxon>Viridiplantae</taxon>
        <taxon>Streptophyta</taxon>
        <taxon>Embryophyta</taxon>
        <taxon>Tracheophyta</taxon>
        <taxon>Spermatophyta</taxon>
        <taxon>Magnoliopsida</taxon>
        <taxon>eudicotyledons</taxon>
        <taxon>Gunneridae</taxon>
        <taxon>Pentapetalae</taxon>
        <taxon>rosids</taxon>
        <taxon>malvids</taxon>
        <taxon>Brassicales</taxon>
        <taxon>Brassicaceae</taxon>
        <taxon>Brassiceae</taxon>
        <taxon>Brassica</taxon>
    </lineage>
</organism>
<evidence type="ECO:0000313" key="2">
    <source>
        <dbReference type="Proteomes" id="UP000028999"/>
    </source>
</evidence>
<dbReference type="Gramene" id="CDY02456">
    <property type="protein sequence ID" value="CDY02456"/>
    <property type="gene ID" value="GSBRNA2T00114084001"/>
</dbReference>
<dbReference type="EMBL" id="LK032929">
    <property type="protein sequence ID" value="CDY50648.1"/>
    <property type="molecule type" value="Genomic_DNA"/>
</dbReference>
<proteinExistence type="predicted"/>
<dbReference type="Gramene" id="CDY50648">
    <property type="protein sequence ID" value="CDY50648"/>
    <property type="gene ID" value="GSBRNA2T00097204001"/>
</dbReference>
<gene>
    <name evidence="1" type="primary">BnaC05g48180D</name>
    <name evidence="1" type="ORF">GSBRNA2T00097204001</name>
</gene>